<dbReference type="InParanoid" id="I0A2V5"/>
<dbReference type="SUPFAM" id="SSF158436">
    <property type="entry name" value="Ta0600-like"/>
    <property type="match status" value="1"/>
</dbReference>
<dbReference type="STRING" id="1163730.FFONT_1324"/>
<reference evidence="4" key="1">
    <citation type="submission" date="2012-03" db="EMBL/GenBank/DDBJ databases">
        <title>Fervidicoccus fontis complete genome analysis confirms its distinct phylogenetic position and predicts its environmental function.</title>
        <authorList>
            <person name="Lebedinsky A.V."/>
            <person name="Mardanov A.V."/>
            <person name="Gumerov V.M."/>
            <person name="Beletsky A.V."/>
            <person name="Kublanov I.V."/>
            <person name="Perevalova A.A."/>
            <person name="Bonch-Osmolovskaya E.A."/>
            <person name="Ravin N.V."/>
            <person name="Skryabin K.G."/>
        </authorList>
    </citation>
    <scope>NUCLEOTIDE SEQUENCE [LARGE SCALE GENOMIC DNA]</scope>
    <source>
        <strain evidence="4">DSM 19380 / VKM B-2539 / Kam940</strain>
    </source>
</reference>
<dbReference type="Pfam" id="PF03685">
    <property type="entry name" value="UPF0147"/>
    <property type="match status" value="1"/>
</dbReference>
<dbReference type="eggNOG" id="arCOG04308">
    <property type="taxonomic scope" value="Archaea"/>
</dbReference>
<organism evidence="3 4">
    <name type="scientific">Fervidicoccus fontis (strain DSM 19380 / JCM 18336 / VKM B-2539 / Kam940)</name>
    <dbReference type="NCBI Taxonomy" id="1163730"/>
    <lineage>
        <taxon>Archaea</taxon>
        <taxon>Thermoproteota</taxon>
        <taxon>Thermoprotei</taxon>
        <taxon>Fervidicoccales</taxon>
        <taxon>Fervidicoccaceae</taxon>
        <taxon>Fervidicoccus</taxon>
    </lineage>
</organism>
<protein>
    <recommendedName>
        <fullName evidence="2">UPF0147 protein FFONT_1324</fullName>
    </recommendedName>
</protein>
<dbReference type="Proteomes" id="UP000007391">
    <property type="component" value="Chromosome"/>
</dbReference>
<dbReference type="NCBIfam" id="NF003319">
    <property type="entry name" value="PRK04330.1"/>
    <property type="match status" value="1"/>
</dbReference>
<comment type="similarity">
    <text evidence="1 2">Belongs to the UPF0147 family.</text>
</comment>
<dbReference type="AlphaFoldDB" id="I0A2V5"/>
<dbReference type="HAMAP" id="MF_00342">
    <property type="entry name" value="UPF0147"/>
    <property type="match status" value="1"/>
</dbReference>
<sequence>MSKMSTANLNEEKIKNAIVMLTKVVNDVSVPRNIRRVATDAINKLKDPSLSPGVRAANAIQVLDEISQDPNMPVHTRITIWNIVSLLETVRD</sequence>
<dbReference type="Gene3D" id="1.20.1440.50">
    <property type="entry name" value="Ta0600-like"/>
    <property type="match status" value="1"/>
</dbReference>
<evidence type="ECO:0000256" key="1">
    <source>
        <dbReference type="ARBA" id="ARBA00005958"/>
    </source>
</evidence>
<name>I0A2V5_FERFK</name>
<proteinExistence type="inferred from homology"/>
<evidence type="ECO:0000313" key="4">
    <source>
        <dbReference type="Proteomes" id="UP000007391"/>
    </source>
</evidence>
<keyword evidence="4" id="KW-1185">Reference proteome</keyword>
<evidence type="ECO:0000256" key="2">
    <source>
        <dbReference type="HAMAP-Rule" id="MF_00342"/>
    </source>
</evidence>
<dbReference type="HOGENOM" id="CLU_165882_0_1_2"/>
<dbReference type="EMBL" id="CP003423">
    <property type="protein sequence ID" value="AFH43312.1"/>
    <property type="molecule type" value="Genomic_DNA"/>
</dbReference>
<evidence type="ECO:0000313" key="3">
    <source>
        <dbReference type="EMBL" id="AFH43312.1"/>
    </source>
</evidence>
<dbReference type="KEGG" id="ffo:FFONT_1324"/>
<reference evidence="3 4" key="2">
    <citation type="journal article" date="2014" name="Extremophiles">
        <title>Analysis of the complete genome of Fervidococcus fontis confirms the distinct phylogenetic position of the order Fervidicoccales and suggests its environmental function.</title>
        <authorList>
            <person name="Lebedinsky A.V."/>
            <person name="Mardanov A.V."/>
            <person name="Kublanov I.V."/>
            <person name="Gumerov V.M."/>
            <person name="Beletsky A.V."/>
            <person name="Perevalova A.A."/>
            <person name="Bidzhieva S.Kh."/>
            <person name="Bonch-Osmolovskaya E.A."/>
            <person name="Skryabin K.G."/>
            <person name="Ravin N.V."/>
        </authorList>
    </citation>
    <scope>NUCLEOTIDE SEQUENCE [LARGE SCALE GENOMIC DNA]</scope>
    <source>
        <strain evidence="4">DSM 19380 / VKM B-2539 / Kam940</strain>
    </source>
</reference>
<gene>
    <name evidence="3" type="ordered locus">FFONT_1324</name>
</gene>
<dbReference type="InterPro" id="IPR005354">
    <property type="entry name" value="UPF0147"/>
</dbReference>
<accession>I0A2V5</accession>
<dbReference type="InterPro" id="IPR023130">
    <property type="entry name" value="Ta0600-like_sf"/>
</dbReference>